<reference evidence="1 2" key="1">
    <citation type="submission" date="2015-05" db="EMBL/GenBank/DDBJ databases">
        <title>Draft genome sequence of Microvirga vignae strain BR3299, a novel nitrogen fixing bacteria isolated from Brazil semi-aired region.</title>
        <authorList>
            <person name="Zilli J.E."/>
            <person name="Passos S.R."/>
            <person name="Leite J."/>
            <person name="Baldani J.I."/>
            <person name="Xavier G.R."/>
            <person name="Rumjaneck N.G."/>
            <person name="Simoes-Araujo J.L."/>
        </authorList>
    </citation>
    <scope>NUCLEOTIDE SEQUENCE [LARGE SCALE GENOMIC DNA]</scope>
    <source>
        <strain evidence="1 2">BR3299</strain>
    </source>
</reference>
<dbReference type="PATRIC" id="fig|1225564.3.peg.3115"/>
<comment type="caution">
    <text evidence="1">The sequence shown here is derived from an EMBL/GenBank/DDBJ whole genome shotgun (WGS) entry which is preliminary data.</text>
</comment>
<proteinExistence type="predicted"/>
<sequence>MLAAIPAHAEIIGAKVVDAMDLQISPNKYKQKGIEVRGVRCYHADEDEYRCTHTSADIMIMGLNIEPASAKSALEESCGEIRKVFSSPKCRFTIRLYPSLIDQDEISGGQKRTVIGAETIEIVK</sequence>
<keyword evidence="2" id="KW-1185">Reference proteome</keyword>
<protein>
    <submittedName>
        <fullName evidence="1">Uncharacterized protein</fullName>
    </submittedName>
</protein>
<dbReference type="AlphaFoldDB" id="A0A0H1RCR9"/>
<evidence type="ECO:0000313" key="1">
    <source>
        <dbReference type="EMBL" id="KLK92854.1"/>
    </source>
</evidence>
<dbReference type="Proteomes" id="UP000035489">
    <property type="component" value="Unassembled WGS sequence"/>
</dbReference>
<accession>A0A0H1RCR9</accession>
<dbReference type="EMBL" id="LCYG01000029">
    <property type="protein sequence ID" value="KLK92854.1"/>
    <property type="molecule type" value="Genomic_DNA"/>
</dbReference>
<organism evidence="1 2">
    <name type="scientific">Microvirga vignae</name>
    <dbReference type="NCBI Taxonomy" id="1225564"/>
    <lineage>
        <taxon>Bacteria</taxon>
        <taxon>Pseudomonadati</taxon>
        <taxon>Pseudomonadota</taxon>
        <taxon>Alphaproteobacteria</taxon>
        <taxon>Hyphomicrobiales</taxon>
        <taxon>Methylobacteriaceae</taxon>
        <taxon>Microvirga</taxon>
    </lineage>
</organism>
<gene>
    <name evidence="1" type="ORF">AA309_12065</name>
</gene>
<evidence type="ECO:0000313" key="2">
    <source>
        <dbReference type="Proteomes" id="UP000035489"/>
    </source>
</evidence>
<dbReference type="RefSeq" id="WP_160310444.1">
    <property type="nucleotide sequence ID" value="NZ_LCYG01000029.1"/>
</dbReference>
<dbReference type="OrthoDB" id="8454243at2"/>
<name>A0A0H1RCR9_9HYPH</name>
<dbReference type="STRING" id="1225564.AA309_12065"/>